<sequence length="248" mass="27695">MNFRDLGGYQNREGKKVVSGKVLRSAQPVGLAEADKNILVNNYQLKKIIDFRSQKEVIEKPVDTLSGVAYLNIDLMKDIKSGTASLEDLLKYPTTAEVDQAMQHVYGELVMDKTSQKGYANFLDQIITQSEGAVLFHCFAGKDRTGVGAALVLSLLGVRKADILHDYLLTNTQRQAENQKMKTAAAAQGMSDEQLLALDRLLSVDEIYLNHAFANISEYYGTMQAYATEALDFEIDKQDYLRELLLWG</sequence>
<feature type="domain" description="Tyrosine specific protein phosphatases" evidence="2">
    <location>
        <begin position="120"/>
        <end position="174"/>
    </location>
</feature>
<evidence type="ECO:0000313" key="4">
    <source>
        <dbReference type="Proteomes" id="UP000501945"/>
    </source>
</evidence>
<gene>
    <name evidence="3" type="ORF">GU336_02785</name>
</gene>
<organism evidence="3 4">
    <name type="scientific">Pseudolactococcus raffinolactis</name>
    <dbReference type="NCBI Taxonomy" id="1366"/>
    <lineage>
        <taxon>Bacteria</taxon>
        <taxon>Bacillati</taxon>
        <taxon>Bacillota</taxon>
        <taxon>Bacilli</taxon>
        <taxon>Lactobacillales</taxon>
        <taxon>Streptococcaceae</taxon>
        <taxon>Pseudolactococcus</taxon>
    </lineage>
</organism>
<reference evidence="3 4" key="1">
    <citation type="submission" date="2019-12" db="EMBL/GenBank/DDBJ databases">
        <title>Whole genome sequences of Lactococcus raffinolactis strains isolated from sewage.</title>
        <authorList>
            <person name="Ybazeta G."/>
            <person name="Ross M."/>
            <person name="Brabant-Kirwan D."/>
            <person name="Saleh M."/>
            <person name="Dillon J.A."/>
            <person name="Splinter K."/>
            <person name="Nokhbeh R."/>
        </authorList>
    </citation>
    <scope>NUCLEOTIDE SEQUENCE [LARGE SCALE GENOMIC DNA]</scope>
    <source>
        <strain evidence="3 4">Lr_19_5</strain>
    </source>
</reference>
<dbReference type="InterPro" id="IPR026893">
    <property type="entry name" value="Tyr/Ser_Pase_IphP-type"/>
</dbReference>
<dbReference type="GO" id="GO:0004721">
    <property type="term" value="F:phosphoprotein phosphatase activity"/>
    <property type="evidence" value="ECO:0007669"/>
    <property type="project" value="InterPro"/>
</dbReference>
<dbReference type="PANTHER" id="PTHR31126">
    <property type="entry name" value="TYROSINE-PROTEIN PHOSPHATASE"/>
    <property type="match status" value="1"/>
</dbReference>
<name>A0A6H0UBK1_9LACT</name>
<dbReference type="Proteomes" id="UP000501945">
    <property type="component" value="Chromosome"/>
</dbReference>
<dbReference type="Gene3D" id="3.90.190.10">
    <property type="entry name" value="Protein tyrosine phosphatase superfamily"/>
    <property type="match status" value="1"/>
</dbReference>
<dbReference type="Pfam" id="PF13350">
    <property type="entry name" value="Y_phosphatase3"/>
    <property type="match status" value="1"/>
</dbReference>
<dbReference type="EMBL" id="CP047616">
    <property type="protein sequence ID" value="QIW53162.1"/>
    <property type="molecule type" value="Genomic_DNA"/>
</dbReference>
<accession>A0A6H0UBK1</accession>
<dbReference type="SUPFAM" id="SSF52799">
    <property type="entry name" value="(Phosphotyrosine protein) phosphatases II"/>
    <property type="match status" value="1"/>
</dbReference>
<dbReference type="PANTHER" id="PTHR31126:SF1">
    <property type="entry name" value="TYROSINE SPECIFIC PROTEIN PHOSPHATASES DOMAIN-CONTAINING PROTEIN"/>
    <property type="match status" value="1"/>
</dbReference>
<dbReference type="InterPro" id="IPR016130">
    <property type="entry name" value="Tyr_Pase_AS"/>
</dbReference>
<dbReference type="PROSITE" id="PS00383">
    <property type="entry name" value="TYR_PHOSPHATASE_1"/>
    <property type="match status" value="1"/>
</dbReference>
<comment type="similarity">
    <text evidence="1">Belongs to the protein-tyrosine phosphatase family.</text>
</comment>
<protein>
    <submittedName>
        <fullName evidence="3">Protein-tyrosine-phosphatase</fullName>
    </submittedName>
</protein>
<proteinExistence type="inferred from homology"/>
<dbReference type="PROSITE" id="PS50056">
    <property type="entry name" value="TYR_PHOSPHATASE_2"/>
    <property type="match status" value="1"/>
</dbReference>
<dbReference type="InterPro" id="IPR000387">
    <property type="entry name" value="Tyr_Pase_dom"/>
</dbReference>
<dbReference type="AlphaFoldDB" id="A0A6H0UBK1"/>
<dbReference type="RefSeq" id="WP_167838423.1">
    <property type="nucleotide sequence ID" value="NZ_CP047616.1"/>
</dbReference>
<evidence type="ECO:0000259" key="2">
    <source>
        <dbReference type="PROSITE" id="PS50056"/>
    </source>
</evidence>
<evidence type="ECO:0000256" key="1">
    <source>
        <dbReference type="ARBA" id="ARBA00009580"/>
    </source>
</evidence>
<dbReference type="InterPro" id="IPR029021">
    <property type="entry name" value="Prot-tyrosine_phosphatase-like"/>
</dbReference>
<evidence type="ECO:0000313" key="3">
    <source>
        <dbReference type="EMBL" id="QIW53162.1"/>
    </source>
</evidence>